<evidence type="ECO:0000256" key="6">
    <source>
        <dbReference type="ARBA" id="ARBA00022989"/>
    </source>
</evidence>
<feature type="transmembrane region" description="Helical" evidence="8">
    <location>
        <begin position="189"/>
        <end position="210"/>
    </location>
</feature>
<dbReference type="CDD" id="cd06261">
    <property type="entry name" value="TM_PBP2"/>
    <property type="match status" value="1"/>
</dbReference>
<comment type="similarity">
    <text evidence="2 8">Belongs to the binding-protein-dependent transport system permease family. CysTW subfamily.</text>
</comment>
<feature type="transmembrane region" description="Helical" evidence="8">
    <location>
        <begin position="260"/>
        <end position="280"/>
    </location>
</feature>
<reference evidence="10 11" key="1">
    <citation type="submission" date="2020-06" db="EMBL/GenBank/DDBJ databases">
        <authorList>
            <person name="Kang J."/>
        </authorList>
    </citation>
    <scope>NUCLEOTIDE SEQUENCE [LARGE SCALE GENOMIC DNA]</scope>
    <source>
        <strain evidence="10 11">DCY120</strain>
    </source>
</reference>
<evidence type="ECO:0000256" key="1">
    <source>
        <dbReference type="ARBA" id="ARBA00004651"/>
    </source>
</evidence>
<evidence type="ECO:0000256" key="3">
    <source>
        <dbReference type="ARBA" id="ARBA00022448"/>
    </source>
</evidence>
<evidence type="ECO:0000256" key="4">
    <source>
        <dbReference type="ARBA" id="ARBA00022475"/>
    </source>
</evidence>
<feature type="transmembrane region" description="Helical" evidence="8">
    <location>
        <begin position="66"/>
        <end position="87"/>
    </location>
</feature>
<proteinExistence type="inferred from homology"/>
<dbReference type="Gene3D" id="1.10.3720.10">
    <property type="entry name" value="MetI-like"/>
    <property type="match status" value="1"/>
</dbReference>
<feature type="transmembrane region" description="Helical" evidence="8">
    <location>
        <begin position="99"/>
        <end position="125"/>
    </location>
</feature>
<keyword evidence="3" id="KW-0813">Transport</keyword>
<evidence type="ECO:0000256" key="8">
    <source>
        <dbReference type="RuleBase" id="RU363043"/>
    </source>
</evidence>
<dbReference type="PANTHER" id="PTHR43470">
    <property type="entry name" value="PHOSPHATE TRANSPORT SYSTEM PERMEASE PROTEIN PSTA-RELATED"/>
    <property type="match status" value="1"/>
</dbReference>
<keyword evidence="5 8" id="KW-0812">Transmembrane</keyword>
<evidence type="ECO:0000259" key="9">
    <source>
        <dbReference type="PROSITE" id="PS50928"/>
    </source>
</evidence>
<dbReference type="PANTHER" id="PTHR43470:SF4">
    <property type="entry name" value="ABC TRANSPORTER PERMEASE PROTEIN YQGI-RELATED"/>
    <property type="match status" value="1"/>
</dbReference>
<comment type="subcellular location">
    <subcellularLocation>
        <location evidence="1 8">Cell membrane</location>
        <topology evidence="1 8">Multi-pass membrane protein</topology>
    </subcellularLocation>
</comment>
<dbReference type="InterPro" id="IPR005672">
    <property type="entry name" value="Phosphate_PstA"/>
</dbReference>
<keyword evidence="6 8" id="KW-1133">Transmembrane helix</keyword>
<dbReference type="GO" id="GO:0035435">
    <property type="term" value="P:phosphate ion transmembrane transport"/>
    <property type="evidence" value="ECO:0007669"/>
    <property type="project" value="InterPro"/>
</dbReference>
<keyword evidence="7 8" id="KW-0472">Membrane</keyword>
<evidence type="ECO:0000256" key="2">
    <source>
        <dbReference type="ARBA" id="ARBA00007069"/>
    </source>
</evidence>
<feature type="transmembrane region" description="Helical" evidence="8">
    <location>
        <begin position="12"/>
        <end position="34"/>
    </location>
</feature>
<evidence type="ECO:0000256" key="5">
    <source>
        <dbReference type="ARBA" id="ARBA00022692"/>
    </source>
</evidence>
<dbReference type="AlphaFoldDB" id="A0A850RC01"/>
<sequence length="294" mass="31731">MTPKQVDRLMTGVVYLLASFIILILLALLGYILFSGLPHVNWHFLTGATRSFEAGGGIGTQLFNSLYLLILSMIVSIPLAFGVAIYLSEYATNQKIVAIISSAIEVLSSLPSIVVGLFGFLVFVVTFHWDFSILSGAFTLMIFNLPLLVRSMQDALQMVAFSQREAGLALGLSRWETVTRIIIPECLPAIITGIILASGRVFGEAAALIYTAGQSAPPLNFANWNPLSITSPLNLFRPAESLAVHIWKVNSEGLIPDANAVSAGASLVLVGVVLLFNLGARYLGNRLYRRMTGA</sequence>
<dbReference type="InterPro" id="IPR000515">
    <property type="entry name" value="MetI-like"/>
</dbReference>
<name>A0A850RC01_9LACO</name>
<dbReference type="SUPFAM" id="SSF161098">
    <property type="entry name" value="MetI-like"/>
    <property type="match status" value="1"/>
</dbReference>
<feature type="domain" description="ABC transmembrane type-1" evidence="9">
    <location>
        <begin position="62"/>
        <end position="280"/>
    </location>
</feature>
<gene>
    <name evidence="10" type="primary">pstA</name>
    <name evidence="10" type="ORF">HU830_06660</name>
</gene>
<dbReference type="GO" id="GO:0005315">
    <property type="term" value="F:phosphate transmembrane transporter activity"/>
    <property type="evidence" value="ECO:0007669"/>
    <property type="project" value="InterPro"/>
</dbReference>
<keyword evidence="11" id="KW-1185">Reference proteome</keyword>
<dbReference type="GO" id="GO:0005886">
    <property type="term" value="C:plasma membrane"/>
    <property type="evidence" value="ECO:0007669"/>
    <property type="project" value="UniProtKB-SubCell"/>
</dbReference>
<dbReference type="Pfam" id="PF00528">
    <property type="entry name" value="BPD_transp_1"/>
    <property type="match status" value="1"/>
</dbReference>
<protein>
    <recommendedName>
        <fullName evidence="8">Phosphate transport system permease protein PstA</fullName>
    </recommendedName>
</protein>
<evidence type="ECO:0000313" key="11">
    <source>
        <dbReference type="Proteomes" id="UP000563523"/>
    </source>
</evidence>
<accession>A0A850RC01</accession>
<keyword evidence="4 8" id="KW-1003">Cell membrane</keyword>
<organism evidence="10 11">
    <name type="scientific">Bombilactobacillus apium</name>
    <dbReference type="NCBI Taxonomy" id="2675299"/>
    <lineage>
        <taxon>Bacteria</taxon>
        <taxon>Bacillati</taxon>
        <taxon>Bacillota</taxon>
        <taxon>Bacilli</taxon>
        <taxon>Lactobacillales</taxon>
        <taxon>Lactobacillaceae</taxon>
        <taxon>Bombilactobacillus</taxon>
    </lineage>
</organism>
<comment type="caution">
    <text evidence="10">The sequence shown here is derived from an EMBL/GenBank/DDBJ whole genome shotgun (WGS) entry which is preliminary data.</text>
</comment>
<evidence type="ECO:0000256" key="7">
    <source>
        <dbReference type="ARBA" id="ARBA00023136"/>
    </source>
</evidence>
<dbReference type="PROSITE" id="PS50928">
    <property type="entry name" value="ABC_TM1"/>
    <property type="match status" value="1"/>
</dbReference>
<dbReference type="EMBL" id="JABZEC010000005">
    <property type="protein sequence ID" value="NVY96836.1"/>
    <property type="molecule type" value="Genomic_DNA"/>
</dbReference>
<evidence type="ECO:0000313" key="10">
    <source>
        <dbReference type="EMBL" id="NVY96836.1"/>
    </source>
</evidence>
<dbReference type="InterPro" id="IPR035906">
    <property type="entry name" value="MetI-like_sf"/>
</dbReference>
<dbReference type="RefSeq" id="WP_176942990.1">
    <property type="nucleotide sequence ID" value="NZ_JABZEC010000005.1"/>
</dbReference>
<dbReference type="Proteomes" id="UP000563523">
    <property type="component" value="Unassembled WGS sequence"/>
</dbReference>
<dbReference type="NCBIfam" id="TIGR00974">
    <property type="entry name" value="3a0107s02c"/>
    <property type="match status" value="1"/>
</dbReference>
<feature type="transmembrane region" description="Helical" evidence="8">
    <location>
        <begin position="131"/>
        <end position="149"/>
    </location>
</feature>